<dbReference type="Proteomes" id="UP000298781">
    <property type="component" value="Chromosome"/>
</dbReference>
<proteinExistence type="predicted"/>
<sequence length="87" mass="9611">MSISFPNASRSFDAARRSVSFWGYDSTFEFTFHIGEDALRRLNPDIRGDESSLLGVFDANRGRIQAAAGVAYGRGRQSSYRLAASDI</sequence>
<evidence type="ECO:0000313" key="1">
    <source>
        <dbReference type="EMBL" id="QCI63356.1"/>
    </source>
</evidence>
<dbReference type="AlphaFoldDB" id="A0A4D7B1H2"/>
<dbReference type="EMBL" id="CP039690">
    <property type="protein sequence ID" value="QCI63356.1"/>
    <property type="molecule type" value="Genomic_DNA"/>
</dbReference>
<dbReference type="Pfam" id="PF07369">
    <property type="entry name" value="DUF1488"/>
    <property type="match status" value="1"/>
</dbReference>
<organism evidence="1 2">
    <name type="scientific">Phreatobacter stygius</name>
    <dbReference type="NCBI Taxonomy" id="1940610"/>
    <lineage>
        <taxon>Bacteria</taxon>
        <taxon>Pseudomonadati</taxon>
        <taxon>Pseudomonadota</taxon>
        <taxon>Alphaproteobacteria</taxon>
        <taxon>Hyphomicrobiales</taxon>
        <taxon>Phreatobacteraceae</taxon>
        <taxon>Phreatobacter</taxon>
    </lineage>
</organism>
<reference evidence="1 2" key="1">
    <citation type="submission" date="2019-04" db="EMBL/GenBank/DDBJ databases">
        <title>Phreatobacter aquaticus sp. nov.</title>
        <authorList>
            <person name="Choi A."/>
        </authorList>
    </citation>
    <scope>NUCLEOTIDE SEQUENCE [LARGE SCALE GENOMIC DNA]</scope>
    <source>
        <strain evidence="1 2">KCTC 52518</strain>
    </source>
</reference>
<dbReference type="SUPFAM" id="SSF160272">
    <property type="entry name" value="Shew3726-like"/>
    <property type="match status" value="1"/>
</dbReference>
<accession>A0A4D7B1H2</accession>
<dbReference type="InterPro" id="IPR009962">
    <property type="entry name" value="DUF1488"/>
</dbReference>
<dbReference type="RefSeq" id="WP_136958814.1">
    <property type="nucleotide sequence ID" value="NZ_CP039690.1"/>
</dbReference>
<keyword evidence="2" id="KW-1185">Reference proteome</keyword>
<dbReference type="OrthoDB" id="7360668at2"/>
<gene>
    <name evidence="1" type="ORF">E8M01_03350</name>
</gene>
<evidence type="ECO:0000313" key="2">
    <source>
        <dbReference type="Proteomes" id="UP000298781"/>
    </source>
</evidence>
<dbReference type="InterPro" id="IPR036692">
    <property type="entry name" value="Shew3726-like_sf"/>
</dbReference>
<dbReference type="KEGG" id="pstg:E8M01_03350"/>
<protein>
    <submittedName>
        <fullName evidence="1">DUF1488 domain-containing protein</fullName>
    </submittedName>
</protein>
<name>A0A4D7B1H2_9HYPH</name>